<comment type="subcellular location">
    <subcellularLocation>
        <location evidence="1">Membrane</location>
        <topology evidence="1">Multi-pass membrane protein</topology>
    </subcellularLocation>
</comment>
<evidence type="ECO:0000259" key="9">
    <source>
        <dbReference type="PROSITE" id="PS50850"/>
    </source>
</evidence>
<gene>
    <name evidence="10" type="ORF">B7463_g12152</name>
</gene>
<dbReference type="Proteomes" id="UP000258309">
    <property type="component" value="Unassembled WGS sequence"/>
</dbReference>
<dbReference type="PRINTS" id="PR00171">
    <property type="entry name" value="SUGRTRNSPORT"/>
</dbReference>
<evidence type="ECO:0000256" key="6">
    <source>
        <dbReference type="ARBA" id="ARBA00023136"/>
    </source>
</evidence>
<keyword evidence="4 8" id="KW-0812">Transmembrane</keyword>
<evidence type="ECO:0000256" key="2">
    <source>
        <dbReference type="ARBA" id="ARBA00010992"/>
    </source>
</evidence>
<feature type="transmembrane region" description="Helical" evidence="8">
    <location>
        <begin position="315"/>
        <end position="338"/>
    </location>
</feature>
<dbReference type="InterPro" id="IPR020846">
    <property type="entry name" value="MFS_dom"/>
</dbReference>
<dbReference type="InterPro" id="IPR050360">
    <property type="entry name" value="MFS_Sugar_Transporters"/>
</dbReference>
<keyword evidence="11" id="KW-1185">Reference proteome</keyword>
<evidence type="ECO:0000256" key="5">
    <source>
        <dbReference type="ARBA" id="ARBA00022989"/>
    </source>
</evidence>
<dbReference type="InterPro" id="IPR003663">
    <property type="entry name" value="Sugar/inositol_transpt"/>
</dbReference>
<dbReference type="GO" id="GO:0016020">
    <property type="term" value="C:membrane"/>
    <property type="evidence" value="ECO:0007669"/>
    <property type="project" value="UniProtKB-SubCell"/>
</dbReference>
<dbReference type="InterPro" id="IPR036259">
    <property type="entry name" value="MFS_trans_sf"/>
</dbReference>
<evidence type="ECO:0000313" key="11">
    <source>
        <dbReference type="Proteomes" id="UP000258309"/>
    </source>
</evidence>
<organism evidence="10 11">
    <name type="scientific">Scytalidium lignicola</name>
    <name type="common">Hyphomycete</name>
    <dbReference type="NCBI Taxonomy" id="5539"/>
    <lineage>
        <taxon>Eukaryota</taxon>
        <taxon>Fungi</taxon>
        <taxon>Dikarya</taxon>
        <taxon>Ascomycota</taxon>
        <taxon>Pezizomycotina</taxon>
        <taxon>Leotiomycetes</taxon>
        <taxon>Leotiomycetes incertae sedis</taxon>
        <taxon>Scytalidium</taxon>
    </lineage>
</organism>
<feature type="transmembrane region" description="Helical" evidence="8">
    <location>
        <begin position="416"/>
        <end position="435"/>
    </location>
</feature>
<dbReference type="GO" id="GO:0005351">
    <property type="term" value="F:carbohydrate:proton symporter activity"/>
    <property type="evidence" value="ECO:0007669"/>
    <property type="project" value="TreeGrafter"/>
</dbReference>
<evidence type="ECO:0000256" key="1">
    <source>
        <dbReference type="ARBA" id="ARBA00004141"/>
    </source>
</evidence>
<keyword evidence="3 7" id="KW-0813">Transport</keyword>
<feature type="non-terminal residue" evidence="10">
    <location>
        <position position="522"/>
    </location>
</feature>
<evidence type="ECO:0000256" key="8">
    <source>
        <dbReference type="SAM" id="Phobius"/>
    </source>
</evidence>
<evidence type="ECO:0000313" key="10">
    <source>
        <dbReference type="EMBL" id="RFU24186.1"/>
    </source>
</evidence>
<dbReference type="NCBIfam" id="TIGR00879">
    <property type="entry name" value="SP"/>
    <property type="match status" value="1"/>
</dbReference>
<dbReference type="PROSITE" id="PS50850">
    <property type="entry name" value="MFS"/>
    <property type="match status" value="1"/>
</dbReference>
<feature type="domain" description="Major facilitator superfamily (MFS) profile" evidence="9">
    <location>
        <begin position="21"/>
        <end position="470"/>
    </location>
</feature>
<dbReference type="EMBL" id="NCSJ02000491">
    <property type="protein sequence ID" value="RFU24186.1"/>
    <property type="molecule type" value="Genomic_DNA"/>
</dbReference>
<dbReference type="PANTHER" id="PTHR48022:SF38">
    <property type="entry name" value="MAJOR FACILITATOR SUPERFAMILY (MFS) PROFILE DOMAIN-CONTAINING PROTEIN-RELATED"/>
    <property type="match status" value="1"/>
</dbReference>
<feature type="transmembrane region" description="Helical" evidence="8">
    <location>
        <begin position="185"/>
        <end position="208"/>
    </location>
</feature>
<feature type="non-terminal residue" evidence="10">
    <location>
        <position position="1"/>
    </location>
</feature>
<reference evidence="10 11" key="1">
    <citation type="submission" date="2018-05" db="EMBL/GenBank/DDBJ databases">
        <title>Draft genome sequence of Scytalidium lignicola DSM 105466, a ubiquitous saprotrophic fungus.</title>
        <authorList>
            <person name="Buettner E."/>
            <person name="Gebauer A.M."/>
            <person name="Hofrichter M."/>
            <person name="Liers C."/>
            <person name="Kellner H."/>
        </authorList>
    </citation>
    <scope>NUCLEOTIDE SEQUENCE [LARGE SCALE GENOMIC DNA]</scope>
    <source>
        <strain evidence="10 11">DSM 105466</strain>
    </source>
</reference>
<evidence type="ECO:0000256" key="7">
    <source>
        <dbReference type="RuleBase" id="RU003346"/>
    </source>
</evidence>
<dbReference type="AlphaFoldDB" id="A0A3E2GSY1"/>
<feature type="transmembrane region" description="Helical" evidence="8">
    <location>
        <begin position="447"/>
        <end position="466"/>
    </location>
</feature>
<evidence type="ECO:0000256" key="3">
    <source>
        <dbReference type="ARBA" id="ARBA00022448"/>
    </source>
</evidence>
<sequence length="522" mass="58066">MTDHNTKPLIARPRNAYNLAVALFVAVGSLSYGYCTSISSAIIGQPSWYTYMDLETTGSHINSILGLLNGLYAAGGALGCIFNMWSSQYFGRKRSIQIGCAISIVGSTLMTASQNIEMLLAARHINGWGIGILVTLVPLYQSEVSPPDSRGLMVGIHGTLIGLSYAMSGFITYACYFAPTGNFQWRFPLAVQLLPITVLFIGSFWLPYSPRWLLSQQRDDEAWEVTRRLHISKDDPNDSFAHAEFRQMKMQIDRERERDAISPLGQARLAFSRRSLVRRLALGFMVQFGNQATGTLCISNYFVNFFTGLGIESPTSLLLLGLWLLSTVPGNMVNGLFIDKVGRRTFILIGLVGLVVCLVGETVITAVFVDTGSTNKVGLGFGVFFIFLYVMFYAVCLDATQYLIPSEIFPMEVRSFGMSFSVMGQWLSAMIWLLAAPYGFADIKWKFWTLFISCCCTYFILVFLYLPETKGMTLEDMGVVFGDEVEVNFETALNLELEENDKGGSNVEQVEEVEASLREKQV</sequence>
<dbReference type="OrthoDB" id="6612291at2759"/>
<dbReference type="Pfam" id="PF00083">
    <property type="entry name" value="Sugar_tr"/>
    <property type="match status" value="1"/>
</dbReference>
<keyword evidence="6 8" id="KW-0472">Membrane</keyword>
<proteinExistence type="inferred from homology"/>
<dbReference type="InterPro" id="IPR005828">
    <property type="entry name" value="MFS_sugar_transport-like"/>
</dbReference>
<keyword evidence="5 8" id="KW-1133">Transmembrane helix</keyword>
<accession>A0A3E2GSY1</accession>
<feature type="transmembrane region" description="Helical" evidence="8">
    <location>
        <begin position="120"/>
        <end position="140"/>
    </location>
</feature>
<comment type="caution">
    <text evidence="10">The sequence shown here is derived from an EMBL/GenBank/DDBJ whole genome shotgun (WGS) entry which is preliminary data.</text>
</comment>
<feature type="transmembrane region" description="Helical" evidence="8">
    <location>
        <begin position="63"/>
        <end position="84"/>
    </location>
</feature>
<dbReference type="SUPFAM" id="SSF103473">
    <property type="entry name" value="MFS general substrate transporter"/>
    <property type="match status" value="1"/>
</dbReference>
<protein>
    <recommendedName>
        <fullName evidence="9">Major facilitator superfamily (MFS) profile domain-containing protein</fullName>
    </recommendedName>
</protein>
<dbReference type="Gene3D" id="1.20.1250.20">
    <property type="entry name" value="MFS general substrate transporter like domains"/>
    <property type="match status" value="1"/>
</dbReference>
<dbReference type="OMA" id="WCIFFIP"/>
<dbReference type="FunFam" id="1.20.1250.20:FF:000134">
    <property type="entry name" value="MFS sugar transporter protein"/>
    <property type="match status" value="1"/>
</dbReference>
<name>A0A3E2GSY1_SCYLI</name>
<feature type="transmembrane region" description="Helical" evidence="8">
    <location>
        <begin position="152"/>
        <end position="179"/>
    </location>
</feature>
<feature type="transmembrane region" description="Helical" evidence="8">
    <location>
        <begin position="381"/>
        <end position="404"/>
    </location>
</feature>
<feature type="transmembrane region" description="Helical" evidence="8">
    <location>
        <begin position="21"/>
        <end position="43"/>
    </location>
</feature>
<dbReference type="PANTHER" id="PTHR48022">
    <property type="entry name" value="PLASTIDIC GLUCOSE TRANSPORTER 4"/>
    <property type="match status" value="1"/>
</dbReference>
<evidence type="ECO:0000256" key="4">
    <source>
        <dbReference type="ARBA" id="ARBA00022692"/>
    </source>
</evidence>
<feature type="transmembrane region" description="Helical" evidence="8">
    <location>
        <begin position="345"/>
        <end position="369"/>
    </location>
</feature>
<comment type="similarity">
    <text evidence="2 7">Belongs to the major facilitator superfamily. Sugar transporter (TC 2.A.1.1) family.</text>
</comment>